<organism evidence="1 2">
    <name type="scientific">Mycobacterium kansasii</name>
    <dbReference type="NCBI Taxonomy" id="1768"/>
    <lineage>
        <taxon>Bacteria</taxon>
        <taxon>Bacillati</taxon>
        <taxon>Actinomycetota</taxon>
        <taxon>Actinomycetes</taxon>
        <taxon>Mycobacteriales</taxon>
        <taxon>Mycobacteriaceae</taxon>
        <taxon>Mycobacterium</taxon>
    </lineage>
</organism>
<accession>A0A1V3X4N2</accession>
<evidence type="ECO:0000313" key="1">
    <source>
        <dbReference type="EMBL" id="OOK74027.1"/>
    </source>
</evidence>
<comment type="caution">
    <text evidence="1">The sequence shown here is derived from an EMBL/GenBank/DDBJ whole genome shotgun (WGS) entry which is preliminary data.</text>
</comment>
<protein>
    <submittedName>
        <fullName evidence="1">Uncharacterized protein</fullName>
    </submittedName>
</protein>
<name>A0A1V3X4N2_MYCKA</name>
<gene>
    <name evidence="1" type="ORF">BZL30_4876</name>
</gene>
<sequence length="41" mass="4351">MDRCGVGPAASVPPLGPHWRQAIRSSIRQFDYSGGSIPVSP</sequence>
<evidence type="ECO:0000313" key="2">
    <source>
        <dbReference type="Proteomes" id="UP000189229"/>
    </source>
</evidence>
<reference evidence="1 2" key="1">
    <citation type="submission" date="2017-02" db="EMBL/GenBank/DDBJ databases">
        <title>Complete genome sequences of Mycobacterium kansasii strains isolated from rhesus macaques.</title>
        <authorList>
            <person name="Panda A."/>
            <person name="Nagaraj S."/>
            <person name="Zhao X."/>
            <person name="Tettelin H."/>
            <person name="Detolla L.J."/>
        </authorList>
    </citation>
    <scope>NUCLEOTIDE SEQUENCE [LARGE SCALE GENOMIC DNA]</scope>
    <source>
        <strain evidence="1 2">11-3813</strain>
    </source>
</reference>
<proteinExistence type="predicted"/>
<dbReference type="Proteomes" id="UP000189229">
    <property type="component" value="Unassembled WGS sequence"/>
</dbReference>
<dbReference type="AlphaFoldDB" id="A0A1V3X4N2"/>
<dbReference type="EMBL" id="MVBM01000004">
    <property type="protein sequence ID" value="OOK74027.1"/>
    <property type="molecule type" value="Genomic_DNA"/>
</dbReference>